<feature type="transmembrane region" description="Helical" evidence="3">
    <location>
        <begin position="108"/>
        <end position="127"/>
    </location>
</feature>
<dbReference type="EMBL" id="MUNK01000112">
    <property type="protein sequence ID" value="OTA31563.1"/>
    <property type="molecule type" value="Genomic_DNA"/>
</dbReference>
<dbReference type="NCBIfam" id="NF037959">
    <property type="entry name" value="MFS_SpdSyn"/>
    <property type="match status" value="1"/>
</dbReference>
<dbReference type="SUPFAM" id="SSF53335">
    <property type="entry name" value="S-adenosyl-L-methionine-dependent methyltransferases"/>
    <property type="match status" value="1"/>
</dbReference>
<feature type="compositionally biased region" description="Polar residues" evidence="2">
    <location>
        <begin position="21"/>
        <end position="34"/>
    </location>
</feature>
<keyword evidence="5" id="KW-1185">Reference proteome</keyword>
<dbReference type="PANTHER" id="PTHR43317">
    <property type="entry name" value="THERMOSPERMINE SYNTHASE ACAULIS5"/>
    <property type="match status" value="1"/>
</dbReference>
<evidence type="ECO:0000256" key="2">
    <source>
        <dbReference type="SAM" id="MobiDB-lite"/>
    </source>
</evidence>
<evidence type="ECO:0000256" key="1">
    <source>
        <dbReference type="ARBA" id="ARBA00023115"/>
    </source>
</evidence>
<keyword evidence="3" id="KW-1133">Transmembrane helix</keyword>
<feature type="region of interest" description="Disordered" evidence="2">
    <location>
        <begin position="1"/>
        <end position="34"/>
    </location>
</feature>
<keyword evidence="3" id="KW-0472">Membrane</keyword>
<proteinExistence type="predicted"/>
<dbReference type="InParanoid" id="A0A1Z5T697"/>
<evidence type="ECO:0000313" key="4">
    <source>
        <dbReference type="EMBL" id="OTA31563.1"/>
    </source>
</evidence>
<keyword evidence="1" id="KW-0620">Polyamine biosynthesis</keyword>
<dbReference type="Gene3D" id="3.40.50.150">
    <property type="entry name" value="Vaccinia Virus protein VP39"/>
    <property type="match status" value="1"/>
</dbReference>
<dbReference type="OrthoDB" id="2016285at2759"/>
<feature type="transmembrane region" description="Helical" evidence="3">
    <location>
        <begin position="43"/>
        <end position="61"/>
    </location>
</feature>
<evidence type="ECO:0008006" key="6">
    <source>
        <dbReference type="Google" id="ProtNLM"/>
    </source>
</evidence>
<dbReference type="PANTHER" id="PTHR43317:SF1">
    <property type="entry name" value="THERMOSPERMINE SYNTHASE ACAULIS5"/>
    <property type="match status" value="1"/>
</dbReference>
<feature type="transmembrane region" description="Helical" evidence="3">
    <location>
        <begin position="81"/>
        <end position="96"/>
    </location>
</feature>
<name>A0A1Z5T697_HORWE</name>
<accession>A0A1Z5T697</accession>
<reference evidence="4 5" key="1">
    <citation type="submission" date="2017-01" db="EMBL/GenBank/DDBJ databases">
        <title>The recent genome duplication of the halophilic yeast Hortaea werneckii: insights from long-read sequencing.</title>
        <authorList>
            <person name="Sinha S."/>
            <person name="Flibotte S."/>
            <person name="Neira M."/>
            <person name="Lenassi M."/>
            <person name="Gostincar C."/>
            <person name="Stajich J.E."/>
            <person name="Nislow C.E."/>
        </authorList>
    </citation>
    <scope>NUCLEOTIDE SEQUENCE [LARGE SCALE GENOMIC DNA]</scope>
    <source>
        <strain evidence="4 5">EXF-2000</strain>
    </source>
</reference>
<sequence>MAKGRQTVQLPASQRKHDKSSVQSATQQAMDNSPFSPKTIRQVVGVALPVLTLAALLSPIYQQTLAPVYGAIPASINHTETLMATFLIGYVWRVLLQKVHTDFSILPYLAFWIFWMPGLQAWVFKYSNGLGPIFGPILTGFMSCHGMMIATGYAVSQALEGLELQSQLGDVAGIAIPVVVLDLYLKVVEQAVGSAFLPWLGTLSDHFASPVKLQLMIGSCVTLVSPEKPYWMFSLALPAVLYGLLANPHFDGGRNFDLLNTEIAAFNWTLLDRAWSNTGYVSVLESTDLNYRVMRCDHSLLGGEWLLTPERRANGWMVNEPIYSVFEMLEAVRLLKIDPPIRDSNAEALVVGLGIGTAPRSLMAHGINTTTLELDPKVSEYATKYFALPPGHTVITDAVSWVSQSSKEESKKYDYILHDVFTGGVEPLSLFANSFLSDLRNLLTPNGVIGLNYAGDLSTPLTNLVLNTIHGAFDGQCKIFRDAPPKDTSNDAESKEDFLNMLIFCRNTPGPITFRQPTSKDFLGSKSRAHYLLPKSEWEIAFPTSEDAGVPTGQVLQAGDEGKWKKEQEESAIRHWKIMRTVLPAKVWEMW</sequence>
<dbReference type="GO" id="GO:0006596">
    <property type="term" value="P:polyamine biosynthetic process"/>
    <property type="evidence" value="ECO:0007669"/>
    <property type="project" value="UniProtKB-KW"/>
</dbReference>
<dbReference type="VEuPathDB" id="FungiDB:BTJ68_08477"/>
<comment type="caution">
    <text evidence="4">The sequence shown here is derived from an EMBL/GenBank/DDBJ whole genome shotgun (WGS) entry which is preliminary data.</text>
</comment>
<protein>
    <recommendedName>
        <fullName evidence="6">PABS domain-containing protein</fullName>
    </recommendedName>
</protein>
<gene>
    <name evidence="4" type="ORF">BTJ68_08477</name>
</gene>
<evidence type="ECO:0000313" key="5">
    <source>
        <dbReference type="Proteomes" id="UP000194280"/>
    </source>
</evidence>
<dbReference type="InterPro" id="IPR029063">
    <property type="entry name" value="SAM-dependent_MTases_sf"/>
</dbReference>
<keyword evidence="3" id="KW-0812">Transmembrane</keyword>
<dbReference type="Pfam" id="PF01564">
    <property type="entry name" value="Spermine_synth"/>
    <property type="match status" value="1"/>
</dbReference>
<dbReference type="STRING" id="1157616.A0A1Z5T697"/>
<dbReference type="Proteomes" id="UP000194280">
    <property type="component" value="Unassembled WGS sequence"/>
</dbReference>
<organism evidence="4 5">
    <name type="scientific">Hortaea werneckii EXF-2000</name>
    <dbReference type="NCBI Taxonomy" id="1157616"/>
    <lineage>
        <taxon>Eukaryota</taxon>
        <taxon>Fungi</taxon>
        <taxon>Dikarya</taxon>
        <taxon>Ascomycota</taxon>
        <taxon>Pezizomycotina</taxon>
        <taxon>Dothideomycetes</taxon>
        <taxon>Dothideomycetidae</taxon>
        <taxon>Mycosphaerellales</taxon>
        <taxon>Teratosphaeriaceae</taxon>
        <taxon>Hortaea</taxon>
    </lineage>
</organism>
<feature type="compositionally biased region" description="Polar residues" evidence="2">
    <location>
        <begin position="1"/>
        <end position="12"/>
    </location>
</feature>
<dbReference type="AlphaFoldDB" id="A0A1Z5T697"/>
<evidence type="ECO:0000256" key="3">
    <source>
        <dbReference type="SAM" id="Phobius"/>
    </source>
</evidence>